<dbReference type="PROSITE" id="PS00197">
    <property type="entry name" value="2FE2S_FER_1"/>
    <property type="match status" value="1"/>
</dbReference>
<evidence type="ECO:0000256" key="5">
    <source>
        <dbReference type="ARBA" id="ARBA00023014"/>
    </source>
</evidence>
<dbReference type="EMBL" id="SNYN01000003">
    <property type="protein sequence ID" value="TDQ53821.1"/>
    <property type="molecule type" value="Genomic_DNA"/>
</dbReference>
<dbReference type="PANTHER" id="PTHR44379">
    <property type="entry name" value="OXIDOREDUCTASE WITH IRON-SULFUR SUBUNIT"/>
    <property type="match status" value="1"/>
</dbReference>
<dbReference type="OrthoDB" id="3530637at2"/>
<dbReference type="AlphaFoldDB" id="A0A4R6V1J7"/>
<dbReference type="Gene3D" id="3.10.20.30">
    <property type="match status" value="1"/>
</dbReference>
<keyword evidence="3" id="KW-0560">Oxidoreductase</keyword>
<dbReference type="InterPro" id="IPR036010">
    <property type="entry name" value="2Fe-2S_ferredoxin-like_sf"/>
</dbReference>
<dbReference type="FunFam" id="1.10.150.120:FF:000003">
    <property type="entry name" value="Carbon monoxide dehydrogenase, small subunit"/>
    <property type="match status" value="1"/>
</dbReference>
<evidence type="ECO:0000256" key="1">
    <source>
        <dbReference type="ARBA" id="ARBA00022714"/>
    </source>
</evidence>
<evidence type="ECO:0000256" key="6">
    <source>
        <dbReference type="ARBA" id="ARBA00060707"/>
    </source>
</evidence>
<accession>A0A4R6V1J7</accession>
<name>A0A4R6V1J7_9ACTN</name>
<dbReference type="RefSeq" id="WP_133740723.1">
    <property type="nucleotide sequence ID" value="NZ_SNYN01000003.1"/>
</dbReference>
<evidence type="ECO:0000313" key="9">
    <source>
        <dbReference type="Proteomes" id="UP000295281"/>
    </source>
</evidence>
<dbReference type="InterPro" id="IPR036884">
    <property type="entry name" value="2Fe-2S-bd_dom_sf"/>
</dbReference>
<protein>
    <submittedName>
        <fullName evidence="8">Carbon-monoxide dehydrogenase small subunit</fullName>
    </submittedName>
</protein>
<dbReference type="Pfam" id="PF01799">
    <property type="entry name" value="Fer2_2"/>
    <property type="match status" value="1"/>
</dbReference>
<keyword evidence="9" id="KW-1185">Reference proteome</keyword>
<keyword evidence="4" id="KW-0408">Iron</keyword>
<dbReference type="InterPro" id="IPR006058">
    <property type="entry name" value="2Fe2S_fd_BS"/>
</dbReference>
<evidence type="ECO:0000259" key="7">
    <source>
        <dbReference type="PROSITE" id="PS51085"/>
    </source>
</evidence>
<dbReference type="PROSITE" id="PS51085">
    <property type="entry name" value="2FE2S_FER_2"/>
    <property type="match status" value="1"/>
</dbReference>
<evidence type="ECO:0000256" key="4">
    <source>
        <dbReference type="ARBA" id="ARBA00023004"/>
    </source>
</evidence>
<dbReference type="PANTHER" id="PTHR44379:SF5">
    <property type="entry name" value="OXIDOREDUCTASE WITH IRON-SULFUR SUBUNIT"/>
    <property type="match status" value="1"/>
</dbReference>
<dbReference type="GO" id="GO:0016491">
    <property type="term" value="F:oxidoreductase activity"/>
    <property type="evidence" value="ECO:0007669"/>
    <property type="project" value="UniProtKB-KW"/>
</dbReference>
<sequence>MSEELHEIRLRVNGAEHTATVPARRLLSDCLRQDLGLTGTHVGCEHGVCGACTVRVDGRPTRSCLMFAVSAQGHEITTVEGLAEPDGTLHPVQRAFRECHGLQCGFCTPGFLTVVSAYLEDNPDPTEEEAREAVGGNLCRCTGYQNIVKAVLRAAEIRREEAAAAPGGERAAGAGERR</sequence>
<gene>
    <name evidence="8" type="ORF">EV190_103272</name>
</gene>
<dbReference type="InterPro" id="IPR001041">
    <property type="entry name" value="2Fe-2S_ferredoxin-type"/>
</dbReference>
<dbReference type="SUPFAM" id="SSF54292">
    <property type="entry name" value="2Fe-2S ferredoxin-like"/>
    <property type="match status" value="1"/>
</dbReference>
<organism evidence="8 9">
    <name type="scientific">Actinorugispora endophytica</name>
    <dbReference type="NCBI Taxonomy" id="1605990"/>
    <lineage>
        <taxon>Bacteria</taxon>
        <taxon>Bacillati</taxon>
        <taxon>Actinomycetota</taxon>
        <taxon>Actinomycetes</taxon>
        <taxon>Streptosporangiales</taxon>
        <taxon>Nocardiopsidaceae</taxon>
        <taxon>Actinorugispora</taxon>
    </lineage>
</organism>
<dbReference type="Pfam" id="PF00111">
    <property type="entry name" value="Fer2"/>
    <property type="match status" value="1"/>
</dbReference>
<keyword evidence="1" id="KW-0001">2Fe-2S</keyword>
<dbReference type="FunFam" id="3.10.20.30:FF:000020">
    <property type="entry name" value="Xanthine dehydrogenase iron-sulfur subunit"/>
    <property type="match status" value="1"/>
</dbReference>
<evidence type="ECO:0000256" key="2">
    <source>
        <dbReference type="ARBA" id="ARBA00022723"/>
    </source>
</evidence>
<proteinExistence type="predicted"/>
<reference evidence="8 9" key="1">
    <citation type="submission" date="2019-03" db="EMBL/GenBank/DDBJ databases">
        <title>Genomic Encyclopedia of Type Strains, Phase IV (KMG-IV): sequencing the most valuable type-strain genomes for metagenomic binning, comparative biology and taxonomic classification.</title>
        <authorList>
            <person name="Goeker M."/>
        </authorList>
    </citation>
    <scope>NUCLEOTIDE SEQUENCE [LARGE SCALE GENOMIC DNA]</scope>
    <source>
        <strain evidence="8 9">DSM 46770</strain>
    </source>
</reference>
<dbReference type="CDD" id="cd00207">
    <property type="entry name" value="fer2"/>
    <property type="match status" value="1"/>
</dbReference>
<dbReference type="InterPro" id="IPR012675">
    <property type="entry name" value="Beta-grasp_dom_sf"/>
</dbReference>
<dbReference type="InterPro" id="IPR051452">
    <property type="entry name" value="Diverse_Oxidoreductases"/>
</dbReference>
<dbReference type="InterPro" id="IPR002888">
    <property type="entry name" value="2Fe-2S-bd"/>
</dbReference>
<evidence type="ECO:0000313" key="8">
    <source>
        <dbReference type="EMBL" id="TDQ53821.1"/>
    </source>
</evidence>
<dbReference type="Gene3D" id="1.10.150.120">
    <property type="entry name" value="[2Fe-2S]-binding domain"/>
    <property type="match status" value="1"/>
</dbReference>
<comment type="pathway">
    <text evidence="6">Alkaloid degradation; nicotine degradation.</text>
</comment>
<dbReference type="SUPFAM" id="SSF47741">
    <property type="entry name" value="CO dehydrogenase ISP C-domain like"/>
    <property type="match status" value="1"/>
</dbReference>
<comment type="caution">
    <text evidence="8">The sequence shown here is derived from an EMBL/GenBank/DDBJ whole genome shotgun (WGS) entry which is preliminary data.</text>
</comment>
<evidence type="ECO:0000256" key="3">
    <source>
        <dbReference type="ARBA" id="ARBA00023002"/>
    </source>
</evidence>
<dbReference type="GO" id="GO:0046872">
    <property type="term" value="F:metal ion binding"/>
    <property type="evidence" value="ECO:0007669"/>
    <property type="project" value="UniProtKB-KW"/>
</dbReference>
<dbReference type="Proteomes" id="UP000295281">
    <property type="component" value="Unassembled WGS sequence"/>
</dbReference>
<feature type="domain" description="2Fe-2S ferredoxin-type" evidence="7">
    <location>
        <begin position="6"/>
        <end position="82"/>
    </location>
</feature>
<dbReference type="GO" id="GO:0051537">
    <property type="term" value="F:2 iron, 2 sulfur cluster binding"/>
    <property type="evidence" value="ECO:0007669"/>
    <property type="project" value="UniProtKB-KW"/>
</dbReference>
<keyword evidence="5" id="KW-0411">Iron-sulfur</keyword>
<keyword evidence="2" id="KW-0479">Metal-binding</keyword>